<protein>
    <submittedName>
        <fullName evidence="2">Glycosyl transferases group 1</fullName>
    </submittedName>
</protein>
<dbReference type="PANTHER" id="PTHR12526:SF630">
    <property type="entry name" value="GLYCOSYLTRANSFERASE"/>
    <property type="match status" value="1"/>
</dbReference>
<dbReference type="Gene3D" id="3.40.50.2000">
    <property type="entry name" value="Glycogen Phosphorylase B"/>
    <property type="match status" value="2"/>
</dbReference>
<dbReference type="PANTHER" id="PTHR12526">
    <property type="entry name" value="GLYCOSYLTRANSFERASE"/>
    <property type="match status" value="1"/>
</dbReference>
<organism evidence="2 3">
    <name type="scientific">Peribacillus simplex</name>
    <dbReference type="NCBI Taxonomy" id="1478"/>
    <lineage>
        <taxon>Bacteria</taxon>
        <taxon>Bacillati</taxon>
        <taxon>Bacillota</taxon>
        <taxon>Bacilli</taxon>
        <taxon>Bacillales</taxon>
        <taxon>Bacillaceae</taxon>
        <taxon>Peribacillus</taxon>
    </lineage>
</organism>
<feature type="domain" description="Glycosyl transferase family 1" evidence="1">
    <location>
        <begin position="165"/>
        <end position="332"/>
    </location>
</feature>
<name>A0A9X8RBM9_9BACI</name>
<dbReference type="EMBL" id="FTMX01000005">
    <property type="protein sequence ID" value="SIR77246.1"/>
    <property type="molecule type" value="Genomic_DNA"/>
</dbReference>
<proteinExistence type="predicted"/>
<comment type="caution">
    <text evidence="2">The sequence shown here is derived from an EMBL/GenBank/DDBJ whole genome shotgun (WGS) entry which is preliminary data.</text>
</comment>
<dbReference type="Proteomes" id="UP000185829">
    <property type="component" value="Unassembled WGS sequence"/>
</dbReference>
<keyword evidence="2" id="KW-0808">Transferase</keyword>
<evidence type="ECO:0000259" key="1">
    <source>
        <dbReference type="Pfam" id="PF00534"/>
    </source>
</evidence>
<reference evidence="2 3" key="1">
    <citation type="submission" date="2017-01" db="EMBL/GenBank/DDBJ databases">
        <authorList>
            <person name="Varghese N."/>
            <person name="Submissions S."/>
        </authorList>
    </citation>
    <scope>NUCLEOTIDE SEQUENCE [LARGE SCALE GENOMIC DNA]</scope>
    <source>
        <strain evidence="2 3">RUG2-6</strain>
    </source>
</reference>
<sequence length="359" mass="41232">MNILFAYYYPSGGVETLARQRSYALKKHGVNFHFLYYKSGPGLQNIEETPTFITDTNKGIKAVITNGNYDVIIVCSDHSLLPRIRNMNFKGKLIYEVQGLGSFDDAQQWLKVAHPYVNNNADVILFPRTRHLINLIYTYYPSIRKYSFHNCIDTNIFTYKTRGPSEPNPIIGWVGRIEENKNWKGFLEIGHEMVKINPSIKLWMFIDATLTYPDQEQQFNDMLTKYQLNDNLKIFNNIPHQKMAEYYSIIGDSGGFLCSTSKVEGFGFAIVEAMGCRCPVLTTDSDGIKSFIFHNKTGKIYPHDNIQLATTEAKSLLFDNLVREKICLNAQKHIHTHFNPDTYANNFLNMLKDLGVYKA</sequence>
<evidence type="ECO:0000313" key="3">
    <source>
        <dbReference type="Proteomes" id="UP000185829"/>
    </source>
</evidence>
<dbReference type="CDD" id="cd03801">
    <property type="entry name" value="GT4_PimA-like"/>
    <property type="match status" value="1"/>
</dbReference>
<gene>
    <name evidence="2" type="ORF">SAMN05878482_105438</name>
</gene>
<dbReference type="InterPro" id="IPR001296">
    <property type="entry name" value="Glyco_trans_1"/>
</dbReference>
<dbReference type="GO" id="GO:0016757">
    <property type="term" value="F:glycosyltransferase activity"/>
    <property type="evidence" value="ECO:0007669"/>
    <property type="project" value="InterPro"/>
</dbReference>
<evidence type="ECO:0000313" key="2">
    <source>
        <dbReference type="EMBL" id="SIR77246.1"/>
    </source>
</evidence>
<dbReference type="Pfam" id="PF00534">
    <property type="entry name" value="Glycos_transf_1"/>
    <property type="match status" value="1"/>
</dbReference>
<dbReference type="AlphaFoldDB" id="A0A9X8RBM9"/>
<dbReference type="RefSeq" id="WP_076369738.1">
    <property type="nucleotide sequence ID" value="NZ_FTMX01000005.1"/>
</dbReference>
<accession>A0A9X8RBM9</accession>
<dbReference type="SUPFAM" id="SSF53756">
    <property type="entry name" value="UDP-Glycosyltransferase/glycogen phosphorylase"/>
    <property type="match status" value="1"/>
</dbReference>